<keyword evidence="3" id="KW-1185">Reference proteome</keyword>
<proteinExistence type="predicted"/>
<feature type="chain" id="PRO_5026082641" evidence="1">
    <location>
        <begin position="18"/>
        <end position="276"/>
    </location>
</feature>
<dbReference type="OrthoDB" id="5410926at2759"/>
<dbReference type="Proteomes" id="UP000799291">
    <property type="component" value="Unassembled WGS sequence"/>
</dbReference>
<evidence type="ECO:0000313" key="3">
    <source>
        <dbReference type="Proteomes" id="UP000799291"/>
    </source>
</evidence>
<feature type="signal peptide" evidence="1">
    <location>
        <begin position="1"/>
        <end position="17"/>
    </location>
</feature>
<accession>A0A6G1JL83</accession>
<name>A0A6G1JL83_9PLEO</name>
<dbReference type="PANTHER" id="PTHR39599:SF1">
    <property type="entry name" value="GPI-ANCHORED PROTEIN (EUROFUNG)"/>
    <property type="match status" value="1"/>
</dbReference>
<keyword evidence="1" id="KW-0732">Signal</keyword>
<protein>
    <submittedName>
        <fullName evidence="2">Uncharacterized protein</fullName>
    </submittedName>
</protein>
<organism evidence="2 3">
    <name type="scientific">Lentithecium fluviatile CBS 122367</name>
    <dbReference type="NCBI Taxonomy" id="1168545"/>
    <lineage>
        <taxon>Eukaryota</taxon>
        <taxon>Fungi</taxon>
        <taxon>Dikarya</taxon>
        <taxon>Ascomycota</taxon>
        <taxon>Pezizomycotina</taxon>
        <taxon>Dothideomycetes</taxon>
        <taxon>Pleosporomycetidae</taxon>
        <taxon>Pleosporales</taxon>
        <taxon>Massarineae</taxon>
        <taxon>Lentitheciaceae</taxon>
        <taxon>Lentithecium</taxon>
    </lineage>
</organism>
<gene>
    <name evidence="2" type="ORF">K458DRAFT_474171</name>
</gene>
<evidence type="ECO:0000256" key="1">
    <source>
        <dbReference type="SAM" id="SignalP"/>
    </source>
</evidence>
<reference evidence="2" key="1">
    <citation type="journal article" date="2020" name="Stud. Mycol.">
        <title>101 Dothideomycetes genomes: a test case for predicting lifestyles and emergence of pathogens.</title>
        <authorList>
            <person name="Haridas S."/>
            <person name="Albert R."/>
            <person name="Binder M."/>
            <person name="Bloem J."/>
            <person name="Labutti K."/>
            <person name="Salamov A."/>
            <person name="Andreopoulos B."/>
            <person name="Baker S."/>
            <person name="Barry K."/>
            <person name="Bills G."/>
            <person name="Bluhm B."/>
            <person name="Cannon C."/>
            <person name="Castanera R."/>
            <person name="Culley D."/>
            <person name="Daum C."/>
            <person name="Ezra D."/>
            <person name="Gonzalez J."/>
            <person name="Henrissat B."/>
            <person name="Kuo A."/>
            <person name="Liang C."/>
            <person name="Lipzen A."/>
            <person name="Lutzoni F."/>
            <person name="Magnuson J."/>
            <person name="Mondo S."/>
            <person name="Nolan M."/>
            <person name="Ohm R."/>
            <person name="Pangilinan J."/>
            <person name="Park H.-J."/>
            <person name="Ramirez L."/>
            <person name="Alfaro M."/>
            <person name="Sun H."/>
            <person name="Tritt A."/>
            <person name="Yoshinaga Y."/>
            <person name="Zwiers L.-H."/>
            <person name="Turgeon B."/>
            <person name="Goodwin S."/>
            <person name="Spatafora J."/>
            <person name="Crous P."/>
            <person name="Grigoriev I."/>
        </authorList>
    </citation>
    <scope>NUCLEOTIDE SEQUENCE</scope>
    <source>
        <strain evidence="2">CBS 122367</strain>
    </source>
</reference>
<evidence type="ECO:0000313" key="2">
    <source>
        <dbReference type="EMBL" id="KAF2691246.1"/>
    </source>
</evidence>
<dbReference type="PANTHER" id="PTHR39599">
    <property type="entry name" value="GPI-ANCHORED PROTEIN (EUROFUNG)-RELATED-RELATED"/>
    <property type="match status" value="1"/>
</dbReference>
<dbReference type="AlphaFoldDB" id="A0A6G1JL83"/>
<sequence length="276" mass="27727">MRHPLAILVLLPAIAFAAPDFVTDFEPAALQEASAQNNETFLEDGTLELLKRQGTSCATGYSACTNINQPGICCRNDQVCTADQAGHAACCLKGAACTGTINPIGTATTSISVTQTTATTTGIFANPSATTTTTDTPFQQSPSSASSYVRSTVSNQFYPFPYIPTTYTNAAACSSAYTSCQSDAASCTAALANGAQGVTISAPNGGITQTAVPSLGSQSASSICSSLSQAACSGLQVAACQAFDGGGVVAAGPTRCADVYRVGAGVALGIAGQLLR</sequence>
<dbReference type="EMBL" id="MU005570">
    <property type="protein sequence ID" value="KAF2691246.1"/>
    <property type="molecule type" value="Genomic_DNA"/>
</dbReference>